<reference evidence="2" key="1">
    <citation type="submission" date="2020-11" db="EMBL/GenBank/DDBJ databases">
        <authorList>
            <person name="Tran Van P."/>
        </authorList>
    </citation>
    <scope>NUCLEOTIDE SEQUENCE</scope>
</reference>
<dbReference type="GO" id="GO:0005739">
    <property type="term" value="C:mitochondrion"/>
    <property type="evidence" value="ECO:0007669"/>
    <property type="project" value="TreeGrafter"/>
</dbReference>
<dbReference type="EMBL" id="OA891748">
    <property type="protein sequence ID" value="CAD7284778.1"/>
    <property type="molecule type" value="Genomic_DNA"/>
</dbReference>
<evidence type="ECO:0000259" key="1">
    <source>
        <dbReference type="Pfam" id="PF01642"/>
    </source>
</evidence>
<feature type="non-terminal residue" evidence="2">
    <location>
        <position position="1"/>
    </location>
</feature>
<dbReference type="InterPro" id="IPR016176">
    <property type="entry name" value="Cbl-dep_enz_cat"/>
</dbReference>
<dbReference type="Pfam" id="PF01642">
    <property type="entry name" value="MM_CoA_mutase"/>
    <property type="match status" value="1"/>
</dbReference>
<gene>
    <name evidence="2" type="ORF">NMOB1V02_LOCUS12382</name>
</gene>
<proteinExistence type="predicted"/>
<dbReference type="EMBL" id="CAJPEX010009711">
    <property type="protein sequence ID" value="CAG0924930.1"/>
    <property type="molecule type" value="Genomic_DNA"/>
</dbReference>
<dbReference type="PANTHER" id="PTHR48101">
    <property type="entry name" value="METHYLMALONYL-COA MUTASE, MITOCHONDRIAL-RELATED"/>
    <property type="match status" value="1"/>
</dbReference>
<dbReference type="Proteomes" id="UP000678499">
    <property type="component" value="Unassembled WGS sequence"/>
</dbReference>
<evidence type="ECO:0000313" key="3">
    <source>
        <dbReference type="Proteomes" id="UP000678499"/>
    </source>
</evidence>
<dbReference type="GO" id="GO:0031419">
    <property type="term" value="F:cobalamin binding"/>
    <property type="evidence" value="ECO:0007669"/>
    <property type="project" value="InterPro"/>
</dbReference>
<organism evidence="2">
    <name type="scientific">Notodromas monacha</name>
    <dbReference type="NCBI Taxonomy" id="399045"/>
    <lineage>
        <taxon>Eukaryota</taxon>
        <taxon>Metazoa</taxon>
        <taxon>Ecdysozoa</taxon>
        <taxon>Arthropoda</taxon>
        <taxon>Crustacea</taxon>
        <taxon>Oligostraca</taxon>
        <taxon>Ostracoda</taxon>
        <taxon>Podocopa</taxon>
        <taxon>Podocopida</taxon>
        <taxon>Cypridocopina</taxon>
        <taxon>Cypridoidea</taxon>
        <taxon>Cyprididae</taxon>
        <taxon>Notodromas</taxon>
    </lineage>
</organism>
<protein>
    <recommendedName>
        <fullName evidence="1">Methylmalonyl-CoA mutase alpha/beta chain catalytic domain-containing protein</fullName>
    </recommendedName>
</protein>
<feature type="domain" description="Methylmalonyl-CoA mutase alpha/beta chain catalytic" evidence="1">
    <location>
        <begin position="134"/>
        <end position="240"/>
    </location>
</feature>
<dbReference type="AlphaFoldDB" id="A0A7R9GJJ2"/>
<dbReference type="SUPFAM" id="SSF51703">
    <property type="entry name" value="Cobalamin (vitamin B12)-dependent enzymes"/>
    <property type="match status" value="1"/>
</dbReference>
<dbReference type="GO" id="GO:0004494">
    <property type="term" value="F:methylmalonyl-CoA mutase activity"/>
    <property type="evidence" value="ECO:0007669"/>
    <property type="project" value="TreeGrafter"/>
</dbReference>
<accession>A0A7R9GJJ2</accession>
<dbReference type="GO" id="GO:0019678">
    <property type="term" value="P:propionate metabolic process, methylmalonyl pathway"/>
    <property type="evidence" value="ECO:0007669"/>
    <property type="project" value="TreeGrafter"/>
</dbReference>
<evidence type="ECO:0000313" key="2">
    <source>
        <dbReference type="EMBL" id="CAD7284778.1"/>
    </source>
</evidence>
<dbReference type="InterPro" id="IPR006099">
    <property type="entry name" value="MeMalonylCoA_mutase_a/b_cat"/>
</dbReference>
<sequence length="241" mass="26270">GNQQDLKLVICVGDRRPPKDKQGVHSPTRCRRQYMRTRKFPRSQSAPRLASGSRAIQCWGRAAGLASSMGGLAGCCGPHSLHGPRALHVNPAFLHAPPSQPSPGYGHPQQKIIDPWAGSYAMESLTQEIKNGGMKIEECAARRKTIIDSGKEVIVGVNKYRLEKEDPVEVLVIDNTKVRASQIEKLEQIKKSRDKNRAEAALKALEESARTGQGNLLGLAVEASRARCTVGEISMAMEKVS</sequence>
<keyword evidence="3" id="KW-1185">Reference proteome</keyword>
<dbReference type="Gene3D" id="3.20.20.240">
    <property type="entry name" value="Methylmalonyl-CoA mutase"/>
    <property type="match status" value="1"/>
</dbReference>
<dbReference type="PANTHER" id="PTHR48101:SF4">
    <property type="entry name" value="METHYLMALONYL-COA MUTASE, MITOCHONDRIAL"/>
    <property type="match status" value="1"/>
</dbReference>
<name>A0A7R9GJJ2_9CRUS</name>